<organism evidence="9 10">
    <name type="scientific">Streptomyces ossamyceticus</name>
    <dbReference type="NCBI Taxonomy" id="249581"/>
    <lineage>
        <taxon>Bacteria</taxon>
        <taxon>Bacillati</taxon>
        <taxon>Actinomycetota</taxon>
        <taxon>Actinomycetes</taxon>
        <taxon>Kitasatosporales</taxon>
        <taxon>Streptomycetaceae</taxon>
        <taxon>Streptomyces</taxon>
    </lineage>
</organism>
<dbReference type="InterPro" id="IPR017853">
    <property type="entry name" value="GH"/>
</dbReference>
<feature type="domain" description="Glycoside hydrolase family 5" evidence="8">
    <location>
        <begin position="13"/>
        <end position="342"/>
    </location>
</feature>
<proteinExistence type="inferred from homology"/>
<dbReference type="PANTHER" id="PTHR31297:SF41">
    <property type="entry name" value="ENDOGLUCANASE, PUTATIVE (AFU_ORTHOLOGUE AFUA_5G01830)-RELATED"/>
    <property type="match status" value="1"/>
</dbReference>
<protein>
    <submittedName>
        <fullName evidence="9">Cellulase family glycosylhydrolase</fullName>
    </submittedName>
</protein>
<gene>
    <name evidence="9" type="ORF">ABZZ21_11735</name>
</gene>
<dbReference type="RefSeq" id="WP_355395932.1">
    <property type="nucleotide sequence ID" value="NZ_JBEGHN010000012.1"/>
</dbReference>
<keyword evidence="4" id="KW-0119">Carbohydrate metabolism</keyword>
<evidence type="ECO:0000256" key="2">
    <source>
        <dbReference type="ARBA" id="ARBA00022801"/>
    </source>
</evidence>
<sequence>MPTSRVPLPRWRGFNLHQMFSTSSRWGEMMPMDDHRISEDDFRWIRDWGFDYVRVPFSYLFLIGDAERRTYPEERLAVLDRVVELGRTYDVHVQLNLWRAPGHTNFGYPYNEPEPGSLWVDDPFGSRDLFVHLWEILAERYRGVPSTRLSFDLVNEPPAASLVPGLTDDHILAVYAAAIDAIRAKDPERLLLVEGLDWAYTPVSADWCAERGVAQSLHSFAPLALSHYRCEHAPEQLRALDPVPTWPMDLPPVPAELPVPPEARESAARMMRDRGIKGGPYGRDELAASLKPWFDVADAGIGVHAGETGAHNTVPHQVVLPWLDDMLGLLTDHGVGWALWNLRGPFGVLDSGRGDVAYDDWHGHLLDREMLRVLQKH</sequence>
<evidence type="ECO:0000313" key="10">
    <source>
        <dbReference type="Proteomes" id="UP001550210"/>
    </source>
</evidence>
<dbReference type="Pfam" id="PF00150">
    <property type="entry name" value="Cellulase"/>
    <property type="match status" value="1"/>
</dbReference>
<dbReference type="Proteomes" id="UP001550210">
    <property type="component" value="Unassembled WGS sequence"/>
</dbReference>
<evidence type="ECO:0000256" key="1">
    <source>
        <dbReference type="ARBA" id="ARBA00005641"/>
    </source>
</evidence>
<evidence type="ECO:0000256" key="3">
    <source>
        <dbReference type="ARBA" id="ARBA00023001"/>
    </source>
</evidence>
<dbReference type="SUPFAM" id="SSF51445">
    <property type="entry name" value="(Trans)glycosidases"/>
    <property type="match status" value="1"/>
</dbReference>
<dbReference type="InterPro" id="IPR001547">
    <property type="entry name" value="Glyco_hydro_5"/>
</dbReference>
<dbReference type="InterPro" id="IPR050386">
    <property type="entry name" value="Glycosyl_hydrolase_5"/>
</dbReference>
<evidence type="ECO:0000256" key="4">
    <source>
        <dbReference type="ARBA" id="ARBA00023277"/>
    </source>
</evidence>
<keyword evidence="5 7" id="KW-0326">Glycosidase</keyword>
<evidence type="ECO:0000256" key="7">
    <source>
        <dbReference type="RuleBase" id="RU361153"/>
    </source>
</evidence>
<comment type="caution">
    <text evidence="9">The sequence shown here is derived from an EMBL/GenBank/DDBJ whole genome shotgun (WGS) entry which is preliminary data.</text>
</comment>
<reference evidence="9 10" key="1">
    <citation type="submission" date="2024-06" db="EMBL/GenBank/DDBJ databases">
        <title>The Natural Products Discovery Center: Release of the First 8490 Sequenced Strains for Exploring Actinobacteria Biosynthetic Diversity.</title>
        <authorList>
            <person name="Kalkreuter E."/>
            <person name="Kautsar S.A."/>
            <person name="Yang D."/>
            <person name="Bader C.D."/>
            <person name="Teijaro C.N."/>
            <person name="Fluegel L."/>
            <person name="Davis C.M."/>
            <person name="Simpson J.R."/>
            <person name="Lauterbach L."/>
            <person name="Steele A.D."/>
            <person name="Gui C."/>
            <person name="Meng S."/>
            <person name="Li G."/>
            <person name="Viehrig K."/>
            <person name="Ye F."/>
            <person name="Su P."/>
            <person name="Kiefer A.F."/>
            <person name="Nichols A."/>
            <person name="Cepeda A.J."/>
            <person name="Yan W."/>
            <person name="Fan B."/>
            <person name="Jiang Y."/>
            <person name="Adhikari A."/>
            <person name="Zheng C.-J."/>
            <person name="Schuster L."/>
            <person name="Cowan T.M."/>
            <person name="Smanski M.J."/>
            <person name="Chevrette M.G."/>
            <person name="De Carvalho L.P.S."/>
            <person name="Shen B."/>
        </authorList>
    </citation>
    <scope>NUCLEOTIDE SEQUENCE [LARGE SCALE GENOMIC DNA]</scope>
    <source>
        <strain evidence="9 10">NPDC006434</strain>
    </source>
</reference>
<name>A0ABV2UVW1_9ACTN</name>
<dbReference type="EMBL" id="JBEXPZ010000013">
    <property type="protein sequence ID" value="MET9845230.1"/>
    <property type="molecule type" value="Genomic_DNA"/>
</dbReference>
<comment type="similarity">
    <text evidence="1 7">Belongs to the glycosyl hydrolase 5 (cellulase A) family.</text>
</comment>
<keyword evidence="10" id="KW-1185">Reference proteome</keyword>
<accession>A0ABV2UVW1</accession>
<evidence type="ECO:0000256" key="6">
    <source>
        <dbReference type="ARBA" id="ARBA00023326"/>
    </source>
</evidence>
<keyword evidence="6" id="KW-0624">Polysaccharide degradation</keyword>
<keyword evidence="3" id="KW-0136">Cellulose degradation</keyword>
<keyword evidence="2 7" id="KW-0378">Hydrolase</keyword>
<dbReference type="PANTHER" id="PTHR31297">
    <property type="entry name" value="GLUCAN ENDO-1,6-BETA-GLUCOSIDASE B"/>
    <property type="match status" value="1"/>
</dbReference>
<evidence type="ECO:0000256" key="5">
    <source>
        <dbReference type="ARBA" id="ARBA00023295"/>
    </source>
</evidence>
<evidence type="ECO:0000313" key="9">
    <source>
        <dbReference type="EMBL" id="MET9845230.1"/>
    </source>
</evidence>
<dbReference type="Gene3D" id="3.20.20.80">
    <property type="entry name" value="Glycosidases"/>
    <property type="match status" value="1"/>
</dbReference>
<evidence type="ECO:0000259" key="8">
    <source>
        <dbReference type="Pfam" id="PF00150"/>
    </source>
</evidence>